<accession>A0A1G8UEE6</accession>
<evidence type="ECO:0000313" key="3">
    <source>
        <dbReference type="Proteomes" id="UP000198856"/>
    </source>
</evidence>
<proteinExistence type="predicted"/>
<keyword evidence="1" id="KW-1133">Transmembrane helix</keyword>
<keyword evidence="1" id="KW-0472">Membrane</keyword>
<evidence type="ECO:0000313" key="2">
    <source>
        <dbReference type="EMBL" id="SDJ51535.1"/>
    </source>
</evidence>
<reference evidence="2 3" key="1">
    <citation type="submission" date="2016-10" db="EMBL/GenBank/DDBJ databases">
        <authorList>
            <person name="de Groot N.N."/>
        </authorList>
    </citation>
    <scope>NUCLEOTIDE SEQUENCE [LARGE SCALE GENOMIC DNA]</scope>
    <source>
        <strain evidence="2 3">IBRC-M10015</strain>
    </source>
</reference>
<dbReference type="EMBL" id="FNFC01000004">
    <property type="protein sequence ID" value="SDJ51535.1"/>
    <property type="molecule type" value="Genomic_DNA"/>
</dbReference>
<dbReference type="STRING" id="890420.SAMN05216226_104180"/>
<keyword evidence="1" id="KW-0812">Transmembrane</keyword>
<keyword evidence="3" id="KW-1185">Reference proteome</keyword>
<dbReference type="RefSeq" id="WP_092700428.1">
    <property type="nucleotide sequence ID" value="NZ_FNFC01000004.1"/>
</dbReference>
<feature type="transmembrane region" description="Helical" evidence="1">
    <location>
        <begin position="77"/>
        <end position="99"/>
    </location>
</feature>
<dbReference type="OrthoDB" id="214784at2157"/>
<name>A0A1G8UEE6_9EURY</name>
<sequence length="108" mass="11157">MTTGPRLIEIDRSLVPGLIAFVLFGIMSAVFLTADGTGLFEWVFTDPAGFPDTSIVGGIGYALIGAAEQGVEATENFVVALILIAVLLDAALDGALMLAKRDDGGEGQ</sequence>
<evidence type="ECO:0000256" key="1">
    <source>
        <dbReference type="SAM" id="Phobius"/>
    </source>
</evidence>
<dbReference type="Proteomes" id="UP000198856">
    <property type="component" value="Unassembled WGS sequence"/>
</dbReference>
<protein>
    <submittedName>
        <fullName evidence="2">Uncharacterized protein</fullName>
    </submittedName>
</protein>
<gene>
    <name evidence="2" type="ORF">SAMN05216226_104180</name>
</gene>
<organism evidence="2 3">
    <name type="scientific">Halovenus aranensis</name>
    <dbReference type="NCBI Taxonomy" id="890420"/>
    <lineage>
        <taxon>Archaea</taxon>
        <taxon>Methanobacteriati</taxon>
        <taxon>Methanobacteriota</taxon>
        <taxon>Stenosarchaea group</taxon>
        <taxon>Halobacteria</taxon>
        <taxon>Halobacteriales</taxon>
        <taxon>Haloarculaceae</taxon>
        <taxon>Halovenus</taxon>
    </lineage>
</organism>
<dbReference type="AlphaFoldDB" id="A0A1G8UEE6"/>
<feature type="transmembrane region" description="Helical" evidence="1">
    <location>
        <begin position="14"/>
        <end position="34"/>
    </location>
</feature>